<dbReference type="InterPro" id="IPR037351">
    <property type="entry name" value="Murr1"/>
</dbReference>
<evidence type="ECO:0000259" key="3">
    <source>
        <dbReference type="PROSITE" id="PS51269"/>
    </source>
</evidence>
<dbReference type="PROSITE" id="PS51269">
    <property type="entry name" value="COMM"/>
    <property type="match status" value="1"/>
</dbReference>
<feature type="domain" description="COMM" evidence="3">
    <location>
        <begin position="118"/>
        <end position="180"/>
    </location>
</feature>
<dbReference type="eggNOG" id="ENOG502RXN6">
    <property type="taxonomic scope" value="Eukaryota"/>
</dbReference>
<dbReference type="AlphaFoldDB" id="A7T4R6"/>
<organism evidence="4 5">
    <name type="scientific">Nematostella vectensis</name>
    <name type="common">Starlet sea anemone</name>
    <dbReference type="NCBI Taxonomy" id="45351"/>
    <lineage>
        <taxon>Eukaryota</taxon>
        <taxon>Metazoa</taxon>
        <taxon>Cnidaria</taxon>
        <taxon>Anthozoa</taxon>
        <taxon>Hexacorallia</taxon>
        <taxon>Actiniaria</taxon>
        <taxon>Edwardsiidae</taxon>
        <taxon>Nematostella</taxon>
    </lineage>
</organism>
<dbReference type="GO" id="GO:0031398">
    <property type="term" value="P:positive regulation of protein ubiquitination"/>
    <property type="evidence" value="ECO:0000318"/>
    <property type="project" value="GO_Central"/>
</dbReference>
<dbReference type="STRING" id="45351.A7T4R6"/>
<keyword evidence="5" id="KW-1185">Reference proteome</keyword>
<dbReference type="Pfam" id="PF07258">
    <property type="entry name" value="COMM_domain"/>
    <property type="match status" value="1"/>
</dbReference>
<dbReference type="GO" id="GO:0005768">
    <property type="term" value="C:endosome"/>
    <property type="evidence" value="ECO:0000318"/>
    <property type="project" value="GO_Central"/>
</dbReference>
<comment type="similarity">
    <text evidence="2">Belongs to the COMM domain-containing protein 1 family.</text>
</comment>
<dbReference type="GO" id="GO:0055070">
    <property type="term" value="P:copper ion homeostasis"/>
    <property type="evidence" value="ECO:0000318"/>
    <property type="project" value="GO_Central"/>
</dbReference>
<dbReference type="GO" id="GO:2000009">
    <property type="term" value="P:negative regulation of protein localization to cell surface"/>
    <property type="evidence" value="ECO:0000318"/>
    <property type="project" value="GO_Central"/>
</dbReference>
<evidence type="ECO:0000256" key="2">
    <source>
        <dbReference type="ARBA" id="ARBA00093455"/>
    </source>
</evidence>
<dbReference type="Proteomes" id="UP000001593">
    <property type="component" value="Unassembled WGS sequence"/>
</dbReference>
<dbReference type="HOGENOM" id="CLU_126878_0_0_1"/>
<accession>A7T4R6</accession>
<dbReference type="Pfam" id="PF17221">
    <property type="entry name" value="COMMD1_N"/>
    <property type="match status" value="1"/>
</dbReference>
<dbReference type="PANTHER" id="PTHR21199">
    <property type="entry name" value="COMM DOMAIN-CONTAINING PROTEIN 1"/>
    <property type="match status" value="1"/>
</dbReference>
<dbReference type="PhylomeDB" id="A7T4R6"/>
<evidence type="ECO:0000256" key="1">
    <source>
        <dbReference type="ARBA" id="ARBA00016551"/>
    </source>
</evidence>
<dbReference type="GO" id="GO:1902306">
    <property type="term" value="P:negative regulation of sodium ion transmembrane transport"/>
    <property type="evidence" value="ECO:0000318"/>
    <property type="project" value="GO_Central"/>
</dbReference>
<dbReference type="OMA" id="MPTAIVE"/>
<dbReference type="GO" id="GO:0032434">
    <property type="term" value="P:regulation of proteasomal ubiquitin-dependent protein catabolic process"/>
    <property type="evidence" value="ECO:0000318"/>
    <property type="project" value="GO_Central"/>
</dbReference>
<protein>
    <recommendedName>
        <fullName evidence="1">COMM domain-containing protein 1</fullName>
    </recommendedName>
</protein>
<sequence>MAAAVSADKNVVGLLNGLARRQFFGETEITDEFLHSELYSDLSDEDFDAMLKKYDALVNNIVSTDMDFNQLEAFLTSQTKKKEGALPHEHAAAFMKFWKSQKTKIHDSLVQRASWNNQLRDINWRVDLKTQARHVNQINTPVAIVEMQIENKVKQGASKSMSSIAMSEDQLSPLTASIMI</sequence>
<dbReference type="EMBL" id="DS470944">
    <property type="protein sequence ID" value="EDO29045.1"/>
    <property type="molecule type" value="Genomic_DNA"/>
</dbReference>
<name>A7T4R6_NEMVE</name>
<dbReference type="InParanoid" id="A7T4R6"/>
<dbReference type="InterPro" id="IPR033776">
    <property type="entry name" value="COMMD1_N"/>
</dbReference>
<gene>
    <name evidence="4" type="ORF">NEMVEDRAFT_v1g222319</name>
</gene>
<proteinExistence type="inferred from homology"/>
<evidence type="ECO:0000313" key="5">
    <source>
        <dbReference type="Proteomes" id="UP000001593"/>
    </source>
</evidence>
<dbReference type="InterPro" id="IPR017920">
    <property type="entry name" value="COMM"/>
</dbReference>
<dbReference type="PANTHER" id="PTHR21199:SF1">
    <property type="entry name" value="COMM DOMAIN-CONTAINING PROTEIN 1"/>
    <property type="match status" value="1"/>
</dbReference>
<evidence type="ECO:0000313" key="4">
    <source>
        <dbReference type="EMBL" id="EDO29045.1"/>
    </source>
</evidence>
<reference evidence="4 5" key="1">
    <citation type="journal article" date="2007" name="Science">
        <title>Sea anemone genome reveals ancestral eumetazoan gene repertoire and genomic organization.</title>
        <authorList>
            <person name="Putnam N.H."/>
            <person name="Srivastava M."/>
            <person name="Hellsten U."/>
            <person name="Dirks B."/>
            <person name="Chapman J."/>
            <person name="Salamov A."/>
            <person name="Terry A."/>
            <person name="Shapiro H."/>
            <person name="Lindquist E."/>
            <person name="Kapitonov V.V."/>
            <person name="Jurka J."/>
            <person name="Genikhovich G."/>
            <person name="Grigoriev I.V."/>
            <person name="Lucas S.M."/>
            <person name="Steele R.E."/>
            <person name="Finnerty J.R."/>
            <person name="Technau U."/>
            <person name="Martindale M.Q."/>
            <person name="Rokhsar D.S."/>
        </authorList>
    </citation>
    <scope>NUCLEOTIDE SEQUENCE [LARGE SCALE GENOMIC DNA]</scope>
    <source>
        <strain evidence="5">CH2 X CH6</strain>
    </source>
</reference>